<protein>
    <recommendedName>
        <fullName evidence="3">Cytochrome c family protein</fullName>
    </recommendedName>
</protein>
<evidence type="ECO:0008006" key="3">
    <source>
        <dbReference type="Google" id="ProtNLM"/>
    </source>
</evidence>
<accession>A0A7Y0DY33</accession>
<evidence type="ECO:0000313" key="2">
    <source>
        <dbReference type="Proteomes" id="UP000539372"/>
    </source>
</evidence>
<dbReference type="EMBL" id="JABBNT010000001">
    <property type="protein sequence ID" value="NMM43578.1"/>
    <property type="molecule type" value="Genomic_DNA"/>
</dbReference>
<reference evidence="1 2" key="1">
    <citation type="submission" date="2020-04" db="EMBL/GenBank/DDBJ databases">
        <title>Rhodospirillaceae bacterium KN72 isolated from deep sea.</title>
        <authorList>
            <person name="Zhang D.-C."/>
        </authorList>
    </citation>
    <scope>NUCLEOTIDE SEQUENCE [LARGE SCALE GENOMIC DNA]</scope>
    <source>
        <strain evidence="1 2">KN72</strain>
    </source>
</reference>
<evidence type="ECO:0000313" key="1">
    <source>
        <dbReference type="EMBL" id="NMM43578.1"/>
    </source>
</evidence>
<sequence>MTNGLRWMGAVIAFLFLVQTALPQESRAELPAFKERFCFAEPYDRPCAVFPIDQTDFSEFFEYMIVEAKAQEPFDFFSWQAFVALNWPYAAPDRPAPSLSDTGRYAWTYYARRDDVISAARPATDCRDRSDGRGVYTWDLAQADGNVLIDIDGNFAVYETRMNDVAADYIRSNALNTLAGQEKFAPKAVSFPLGGDGRMPSVLMKTAWRILTGKPSDSRYLQADGIVSVPTEASESGEPLCLTVRLGLVGMHIVSRVKSGNGDEWIWSTFEHRDNVPIAENARNINSIYARDLFPGGCKAPKEAQTETASPEGYAFFDPDCPTCATNAASTKRWSWADTAPFARLNGSPPDRASQIVRCWDIFPRTDEINAQWHAALAGSVLTNYQLVSTQWRGANASAMFEHGEVPRYVSNTTLETYLQYDKTGSCLGCHAGAATAAGQSANFTFLLQNAD</sequence>
<dbReference type="RefSeq" id="WP_169623845.1">
    <property type="nucleotide sequence ID" value="NZ_JABBNT010000001.1"/>
</dbReference>
<dbReference type="Proteomes" id="UP000539372">
    <property type="component" value="Unassembled WGS sequence"/>
</dbReference>
<keyword evidence="2" id="KW-1185">Reference proteome</keyword>
<proteinExistence type="predicted"/>
<gene>
    <name evidence="1" type="ORF">HH303_03750</name>
</gene>
<organism evidence="1 2">
    <name type="scientific">Pacificispira spongiicola</name>
    <dbReference type="NCBI Taxonomy" id="2729598"/>
    <lineage>
        <taxon>Bacteria</taxon>
        <taxon>Pseudomonadati</taxon>
        <taxon>Pseudomonadota</taxon>
        <taxon>Alphaproteobacteria</taxon>
        <taxon>Rhodospirillales</taxon>
        <taxon>Rhodospirillaceae</taxon>
        <taxon>Pacificispira</taxon>
    </lineage>
</organism>
<comment type="caution">
    <text evidence="1">The sequence shown here is derived from an EMBL/GenBank/DDBJ whole genome shotgun (WGS) entry which is preliminary data.</text>
</comment>
<name>A0A7Y0DY33_9PROT</name>
<dbReference type="AlphaFoldDB" id="A0A7Y0DY33"/>